<dbReference type="InterPro" id="IPR029787">
    <property type="entry name" value="Nucleotide_cyclase"/>
</dbReference>
<keyword evidence="5" id="KW-0808">Transferase</keyword>
<evidence type="ECO:0000256" key="3">
    <source>
        <dbReference type="ARBA" id="ARBA00023163"/>
    </source>
</evidence>
<dbReference type="InterPro" id="IPR018062">
    <property type="entry name" value="HTH_AraC-typ_CS"/>
</dbReference>
<dbReference type="AlphaFoldDB" id="A3HXX5"/>
<dbReference type="RefSeq" id="WP_008203270.1">
    <property type="nucleotide sequence ID" value="NZ_CM001023.1"/>
</dbReference>
<evidence type="ECO:0000256" key="2">
    <source>
        <dbReference type="ARBA" id="ARBA00023125"/>
    </source>
</evidence>
<dbReference type="Gene3D" id="1.10.10.60">
    <property type="entry name" value="Homeodomain-like"/>
    <property type="match status" value="1"/>
</dbReference>
<dbReference type="PANTHER" id="PTHR43280:SF2">
    <property type="entry name" value="HTH-TYPE TRANSCRIPTIONAL REGULATOR EXSA"/>
    <property type="match status" value="1"/>
</dbReference>
<dbReference type="OrthoDB" id="135231at2"/>
<gene>
    <name evidence="5" type="ORF">ALPR1_20468</name>
</gene>
<feature type="domain" description="HTH araC/xylS-type" evidence="4">
    <location>
        <begin position="261"/>
        <end position="360"/>
    </location>
</feature>
<dbReference type="PANTHER" id="PTHR43280">
    <property type="entry name" value="ARAC-FAMILY TRANSCRIPTIONAL REGULATOR"/>
    <property type="match status" value="1"/>
</dbReference>
<name>A3HXX5_9BACT</name>
<dbReference type="Gene3D" id="3.30.70.1230">
    <property type="entry name" value="Nucleotide cyclase"/>
    <property type="match status" value="1"/>
</dbReference>
<dbReference type="InterPro" id="IPR020449">
    <property type="entry name" value="Tscrpt_reg_AraC-type_HTH"/>
</dbReference>
<keyword evidence="5" id="KW-0418">Kinase</keyword>
<dbReference type="InterPro" id="IPR025336">
    <property type="entry name" value="SCO4226-like"/>
</dbReference>
<dbReference type="PROSITE" id="PS01124">
    <property type="entry name" value="HTH_ARAC_FAMILY_2"/>
    <property type="match status" value="1"/>
</dbReference>
<comment type="caution">
    <text evidence="5">The sequence shown here is derived from an EMBL/GenBank/DDBJ whole genome shotgun (WGS) entry which is preliminary data.</text>
</comment>
<organism evidence="5 6">
    <name type="scientific">Algoriphagus machipongonensis</name>
    <dbReference type="NCBI Taxonomy" id="388413"/>
    <lineage>
        <taxon>Bacteria</taxon>
        <taxon>Pseudomonadati</taxon>
        <taxon>Bacteroidota</taxon>
        <taxon>Cytophagia</taxon>
        <taxon>Cytophagales</taxon>
        <taxon>Cyclobacteriaceae</taxon>
        <taxon>Algoriphagus</taxon>
    </lineage>
</organism>
<evidence type="ECO:0000313" key="6">
    <source>
        <dbReference type="Proteomes" id="UP000003919"/>
    </source>
</evidence>
<evidence type="ECO:0000256" key="1">
    <source>
        <dbReference type="ARBA" id="ARBA00023015"/>
    </source>
</evidence>
<protein>
    <submittedName>
        <fullName evidence="5">Two-component system sensor histidine kinase/response regulator hybrid</fullName>
    </submittedName>
</protein>
<dbReference type="STRING" id="388413.ALPR1_20468"/>
<dbReference type="InterPro" id="IPR018060">
    <property type="entry name" value="HTH_AraC"/>
</dbReference>
<reference evidence="5 6" key="1">
    <citation type="journal article" date="2011" name="J. Bacteriol.">
        <title>Complete genome sequence of Algoriphagus sp. PR1, bacterial prey of a colony-forming choanoflagellate.</title>
        <authorList>
            <person name="Alegado R.A."/>
            <person name="Ferriera S."/>
            <person name="Nusbaum C."/>
            <person name="Young S.K."/>
            <person name="Zeng Q."/>
            <person name="Imamovic A."/>
            <person name="Fairclough S.R."/>
            <person name="King N."/>
        </authorList>
    </citation>
    <scope>NUCLEOTIDE SEQUENCE [LARGE SCALE GENOMIC DNA]</scope>
    <source>
        <strain evidence="5 6">PR1</strain>
    </source>
</reference>
<dbReference type="Proteomes" id="UP000003919">
    <property type="component" value="Unassembled WGS sequence"/>
</dbReference>
<keyword evidence="3" id="KW-0804">Transcription</keyword>
<keyword evidence="2" id="KW-0238">DNA-binding</keyword>
<dbReference type="Pfam" id="PF14026">
    <property type="entry name" value="SCO4226-like"/>
    <property type="match status" value="1"/>
</dbReference>
<evidence type="ECO:0000259" key="4">
    <source>
        <dbReference type="PROSITE" id="PS01124"/>
    </source>
</evidence>
<evidence type="ECO:0000313" key="5">
    <source>
        <dbReference type="EMBL" id="EAZ81448.1"/>
    </source>
</evidence>
<dbReference type="InterPro" id="IPR042557">
    <property type="entry name" value="SCO4226"/>
</dbReference>
<dbReference type="HOGENOM" id="CLU_838921_0_0_10"/>
<dbReference type="eggNOG" id="COG2207">
    <property type="taxonomic scope" value="Bacteria"/>
</dbReference>
<dbReference type="PRINTS" id="PR00032">
    <property type="entry name" value="HTHARAC"/>
</dbReference>
<dbReference type="SMART" id="SM00342">
    <property type="entry name" value="HTH_ARAC"/>
    <property type="match status" value="1"/>
</dbReference>
<dbReference type="GO" id="GO:0016301">
    <property type="term" value="F:kinase activity"/>
    <property type="evidence" value="ECO:0007669"/>
    <property type="project" value="UniProtKB-KW"/>
</dbReference>
<accession>A3HXX5</accession>
<dbReference type="GO" id="GO:0003700">
    <property type="term" value="F:DNA-binding transcription factor activity"/>
    <property type="evidence" value="ECO:0007669"/>
    <property type="project" value="InterPro"/>
</dbReference>
<keyword evidence="1" id="KW-0805">Transcription regulation</keyword>
<sequence length="363" mass="40939">MPIFMDRHDVSKEVTAESVARLHLEDQKVQHKYNCCGLTYWFDDKRKTAFCLVEAPDAESVNKMHKHAHGELSHSIIEVDPNLVESFLGRMEDPDVESGAELNVIGESAFRFLLSVRIQIGRLNNKLDKGLASSISDYRHKIIEEVKAIQGTVVRQDNCNLLISLTTVQQAVQCGVALQEKFGNIYPQFSMSLGLDAGLPVEGNKSIFEDTIQTSRRLCEMGRGFSVSPMVLEMYQNELSDNDLTSMQIIKISAVEMLFFNKLFGFLETNFSNSELRIDTFASSLGYSRSQAYRNSVGLLSLSPNAYFNKYRLEKSLDKLNSGINTVSETAFLCGFSSASYFSKCFRKMYGISPKEYMTDFHS</sequence>
<dbReference type="InterPro" id="IPR009057">
    <property type="entry name" value="Homeodomain-like_sf"/>
</dbReference>
<proteinExistence type="predicted"/>
<dbReference type="Pfam" id="PF12833">
    <property type="entry name" value="HTH_18"/>
    <property type="match status" value="1"/>
</dbReference>
<dbReference type="SUPFAM" id="SSF46689">
    <property type="entry name" value="Homeodomain-like"/>
    <property type="match status" value="1"/>
</dbReference>
<dbReference type="PROSITE" id="PS00041">
    <property type="entry name" value="HTH_ARAC_FAMILY_1"/>
    <property type="match status" value="1"/>
</dbReference>
<keyword evidence="6" id="KW-1185">Reference proteome</keyword>
<dbReference type="GO" id="GO:0043565">
    <property type="term" value="F:sequence-specific DNA binding"/>
    <property type="evidence" value="ECO:0007669"/>
    <property type="project" value="InterPro"/>
</dbReference>
<dbReference type="Gene3D" id="3.30.70.3090">
    <property type="entry name" value="ORF SCO4226, nickel-binding ferredoxin-like monomer"/>
    <property type="match status" value="1"/>
</dbReference>
<dbReference type="EMBL" id="AAXU02000001">
    <property type="protein sequence ID" value="EAZ81448.1"/>
    <property type="molecule type" value="Genomic_DNA"/>
</dbReference>